<accession>A0A1H1QF22</accession>
<dbReference type="OrthoDB" id="3724496at2"/>
<evidence type="ECO:0000313" key="1">
    <source>
        <dbReference type="EMBL" id="SDS22161.1"/>
    </source>
</evidence>
<reference evidence="2" key="1">
    <citation type="submission" date="2016-10" db="EMBL/GenBank/DDBJ databases">
        <authorList>
            <person name="Varghese N."/>
            <person name="Submissions S."/>
        </authorList>
    </citation>
    <scope>NUCLEOTIDE SEQUENCE [LARGE SCALE GENOMIC DNA]</scope>
    <source>
        <strain evidence="2">DSM 22127</strain>
    </source>
</reference>
<proteinExistence type="predicted"/>
<evidence type="ECO:0000313" key="2">
    <source>
        <dbReference type="Proteomes" id="UP000198859"/>
    </source>
</evidence>
<dbReference type="EMBL" id="LT629757">
    <property type="protein sequence ID" value="SDS22161.1"/>
    <property type="molecule type" value="Genomic_DNA"/>
</dbReference>
<gene>
    <name evidence="1" type="ORF">SAMN04488570_1400</name>
</gene>
<name>A0A1H1QF22_9ACTN</name>
<sequence>MSAVEVTVRGEHVVLLPPERATVRAEVSLEAGSAQAALADARFVVG</sequence>
<organism evidence="1 2">
    <name type="scientific">Nocardioides scoriae</name>
    <dbReference type="NCBI Taxonomy" id="642780"/>
    <lineage>
        <taxon>Bacteria</taxon>
        <taxon>Bacillati</taxon>
        <taxon>Actinomycetota</taxon>
        <taxon>Actinomycetes</taxon>
        <taxon>Propionibacteriales</taxon>
        <taxon>Nocardioidaceae</taxon>
        <taxon>Nocardioides</taxon>
    </lineage>
</organism>
<dbReference type="AlphaFoldDB" id="A0A1H1QF22"/>
<dbReference type="Proteomes" id="UP000198859">
    <property type="component" value="Chromosome I"/>
</dbReference>
<keyword evidence="2" id="KW-1185">Reference proteome</keyword>
<dbReference type="RefSeq" id="WP_157682770.1">
    <property type="nucleotide sequence ID" value="NZ_LT629757.1"/>
</dbReference>
<protein>
    <submittedName>
        <fullName evidence="1">Uncharacterized protein</fullName>
    </submittedName>
</protein>